<evidence type="ECO:0000256" key="1">
    <source>
        <dbReference type="SAM" id="Phobius"/>
    </source>
</evidence>
<reference evidence="2" key="2">
    <citation type="journal article" date="2015" name="J. Proteomics">
        <title>Sexual differences in the sialomes of the zebra tick, Rhipicephalus pulchellus.</title>
        <authorList>
            <person name="Tan A.W."/>
            <person name="Francischetti I.M."/>
            <person name="Slovak M."/>
            <person name="Kini R.M."/>
            <person name="Ribeiro J.M."/>
        </authorList>
    </citation>
    <scope>NUCLEOTIDE SEQUENCE</scope>
    <source>
        <tissue evidence="2">Salivary gland</tissue>
    </source>
</reference>
<dbReference type="EMBL" id="GACK01009153">
    <property type="protein sequence ID" value="JAA55881.1"/>
    <property type="molecule type" value="mRNA"/>
</dbReference>
<accession>L7LUX3</accession>
<keyword evidence="1" id="KW-0472">Membrane</keyword>
<proteinExistence type="evidence at transcript level"/>
<dbReference type="AlphaFoldDB" id="L7LUX3"/>
<reference evidence="2" key="1">
    <citation type="submission" date="2012-11" db="EMBL/GenBank/DDBJ databases">
        <authorList>
            <person name="Lucero-Rivera Y.E."/>
            <person name="Tovar-Ramirez D."/>
        </authorList>
    </citation>
    <scope>NUCLEOTIDE SEQUENCE</scope>
    <source>
        <tissue evidence="2">Salivary gland</tissue>
    </source>
</reference>
<protein>
    <submittedName>
        <fullName evidence="2">Uncharacterized protein</fullName>
    </submittedName>
</protein>
<keyword evidence="1" id="KW-1133">Transmembrane helix</keyword>
<keyword evidence="1" id="KW-0812">Transmembrane</keyword>
<evidence type="ECO:0000313" key="2">
    <source>
        <dbReference type="EMBL" id="JAA55881.1"/>
    </source>
</evidence>
<name>L7LUX3_RHIPC</name>
<organism evidence="2">
    <name type="scientific">Rhipicephalus pulchellus</name>
    <name type="common">Yellow backed tick</name>
    <name type="synonym">Dermacentor pulchellus</name>
    <dbReference type="NCBI Taxonomy" id="72859"/>
    <lineage>
        <taxon>Eukaryota</taxon>
        <taxon>Metazoa</taxon>
        <taxon>Ecdysozoa</taxon>
        <taxon>Arthropoda</taxon>
        <taxon>Chelicerata</taxon>
        <taxon>Arachnida</taxon>
        <taxon>Acari</taxon>
        <taxon>Parasitiformes</taxon>
        <taxon>Ixodida</taxon>
        <taxon>Ixodoidea</taxon>
        <taxon>Ixodidae</taxon>
        <taxon>Rhipicephalinae</taxon>
        <taxon>Rhipicephalus</taxon>
        <taxon>Rhipicephalus</taxon>
    </lineage>
</organism>
<sequence>MTYSVTQKTSRNILLCMLPLFRCWLFRIFATILFDLGQICTTLRFRELISQFPHVFKRFSSSLFQIQRQARVATGEKLLLNKKLSGLTVLLHRPCKFDPPVKIVVQSRGVLRSRLAITWLPCSKSIAEAFHCEAKTFKQRSFNFRVVSCIGWHQPTVHTQRFATQTGTQSSCELMLRPILAFSNCLKPVQIRIKVVFPLIKWHEQLAWVQPEACIFSFTTLHSNLNGSFHLMPQTEPFELVLPLPFSAISACIRLSCASLSSIFLSAASLSLSSSAALSSFALSVANLSLSSSAAFSSFICRSFTSLSCLILSLSSFSFWATHFRSSAPERPIFSLSATNFSRSMVPVKTKPSRVHKISA</sequence>
<feature type="transmembrane region" description="Helical" evidence="1">
    <location>
        <begin position="12"/>
        <end position="34"/>
    </location>
</feature>